<feature type="transmembrane region" description="Helical" evidence="1">
    <location>
        <begin position="171"/>
        <end position="204"/>
    </location>
</feature>
<feature type="transmembrane region" description="Helical" evidence="1">
    <location>
        <begin position="376"/>
        <end position="393"/>
    </location>
</feature>
<comment type="caution">
    <text evidence="2">The sequence shown here is derived from an EMBL/GenBank/DDBJ whole genome shotgun (WGS) entry which is preliminary data.</text>
</comment>
<gene>
    <name evidence="2" type="ORF">M9R32_14725</name>
</gene>
<evidence type="ECO:0000313" key="3">
    <source>
        <dbReference type="Proteomes" id="UP001152173"/>
    </source>
</evidence>
<protein>
    <submittedName>
        <fullName evidence="2">ABC transporter permease</fullName>
    </submittedName>
</protein>
<feature type="transmembrane region" description="Helical" evidence="1">
    <location>
        <begin position="131"/>
        <end position="150"/>
    </location>
</feature>
<feature type="transmembrane region" description="Helical" evidence="1">
    <location>
        <begin position="25"/>
        <end position="47"/>
    </location>
</feature>
<keyword evidence="1" id="KW-0472">Membrane</keyword>
<feature type="transmembrane region" description="Helical" evidence="1">
    <location>
        <begin position="102"/>
        <end position="125"/>
    </location>
</feature>
<reference evidence="2" key="1">
    <citation type="submission" date="2022-05" db="EMBL/GenBank/DDBJ databases">
        <authorList>
            <person name="Colautti A."/>
            <person name="Iacumin L."/>
        </authorList>
    </citation>
    <scope>NUCLEOTIDE SEQUENCE</scope>
    <source>
        <strain evidence="2">SK 55</strain>
    </source>
</reference>
<proteinExistence type="predicted"/>
<keyword evidence="1" id="KW-1133">Transmembrane helix</keyword>
<feature type="transmembrane region" description="Helical" evidence="1">
    <location>
        <begin position="59"/>
        <end position="81"/>
    </location>
</feature>
<evidence type="ECO:0000256" key="1">
    <source>
        <dbReference type="SAM" id="Phobius"/>
    </source>
</evidence>
<dbReference type="AlphaFoldDB" id="A0A9X3LI48"/>
<dbReference type="InterPro" id="IPR010288">
    <property type="entry name" value="EcsB_ABC"/>
</dbReference>
<dbReference type="RefSeq" id="WP_269927515.1">
    <property type="nucleotide sequence ID" value="NZ_JAMKBJ010000017.1"/>
</dbReference>
<sequence>MNNLHDVWRIRFLHYINELQKYMKYVFTGHLAIVFVFVLGAGGYQYSEWLKTAPEDFPATWLVAVVIGILLAFSLPTTLIREPDQVYLLPLESKLMSYMRKALSWTFWSQLFIVVLPFVVAIPLLRQVSDVPPLLLGVLFIAILLLKWWNVHVEFAFRWANRGQGIWGDRFLRALISSAVLAAVFHTNPIYIVLLLIPVIFYFMAWNRQLNGQPFPYEHFVKMEQNRMLRFYRFANYFTDVPHIRGSIHRRPWMDWLYRMIPFQQENGQNYLVFRTFVRTDDTFYLWLRLTGLSALGAAFIGIPVVVMIFVGALAFASAIQIKQALSSSSEFRMDMLFPLAKSARKKSVEKLVRVVQVLQAIIVLIAVIMAGMEQGILFVLPLIIVVVSEITLRMSK</sequence>
<feature type="transmembrane region" description="Helical" evidence="1">
    <location>
        <begin position="352"/>
        <end position="370"/>
    </location>
</feature>
<feature type="transmembrane region" description="Helical" evidence="1">
    <location>
        <begin position="295"/>
        <end position="320"/>
    </location>
</feature>
<dbReference type="GO" id="GO:0016020">
    <property type="term" value="C:membrane"/>
    <property type="evidence" value="ECO:0007669"/>
    <property type="project" value="InterPro"/>
</dbReference>
<organism evidence="2 3">
    <name type="scientific">Paenisporosarcina quisquiliarum</name>
    <dbReference type="NCBI Taxonomy" id="365346"/>
    <lineage>
        <taxon>Bacteria</taxon>
        <taxon>Bacillati</taxon>
        <taxon>Bacillota</taxon>
        <taxon>Bacilli</taxon>
        <taxon>Bacillales</taxon>
        <taxon>Caryophanaceae</taxon>
        <taxon>Paenisporosarcina</taxon>
    </lineage>
</organism>
<name>A0A9X3LI48_9BACL</name>
<dbReference type="EMBL" id="JAMKBJ010000017">
    <property type="protein sequence ID" value="MCZ8538448.1"/>
    <property type="molecule type" value="Genomic_DNA"/>
</dbReference>
<dbReference type="Pfam" id="PF05975">
    <property type="entry name" value="EcsB"/>
    <property type="match status" value="1"/>
</dbReference>
<accession>A0A9X3LI48</accession>
<dbReference type="Proteomes" id="UP001152173">
    <property type="component" value="Unassembled WGS sequence"/>
</dbReference>
<evidence type="ECO:0000313" key="2">
    <source>
        <dbReference type="EMBL" id="MCZ8538448.1"/>
    </source>
</evidence>
<keyword evidence="1" id="KW-0812">Transmembrane</keyword>
<dbReference type="PIRSF" id="PIRSF037259">
    <property type="entry name" value="EcsB_ABC"/>
    <property type="match status" value="1"/>
</dbReference>
<keyword evidence="3" id="KW-1185">Reference proteome</keyword>